<dbReference type="Gene3D" id="1.20.1600.10">
    <property type="entry name" value="Outer membrane efflux proteins (OEP)"/>
    <property type="match status" value="1"/>
</dbReference>
<dbReference type="AlphaFoldDB" id="A0A7C6E8P6"/>
<dbReference type="GO" id="GO:0015562">
    <property type="term" value="F:efflux transmembrane transporter activity"/>
    <property type="evidence" value="ECO:0007669"/>
    <property type="project" value="InterPro"/>
</dbReference>
<accession>A0A7C6E8P6</accession>
<proteinExistence type="predicted"/>
<protein>
    <submittedName>
        <fullName evidence="2">Uncharacterized protein</fullName>
    </submittedName>
</protein>
<name>A0A7C6E8P6_DESAE</name>
<keyword evidence="1" id="KW-0175">Coiled coil</keyword>
<dbReference type="EMBL" id="DRZX01000248">
    <property type="protein sequence ID" value="HHS49207.1"/>
    <property type="molecule type" value="Genomic_DNA"/>
</dbReference>
<dbReference type="SUPFAM" id="SSF56954">
    <property type="entry name" value="Outer membrane efflux proteins (OEP)"/>
    <property type="match status" value="1"/>
</dbReference>
<comment type="caution">
    <text evidence="2">The sequence shown here is derived from an EMBL/GenBank/DDBJ whole genome shotgun (WGS) entry which is preliminary data.</text>
</comment>
<organism evidence="2">
    <name type="scientific">Desulfurella acetivorans</name>
    <dbReference type="NCBI Taxonomy" id="33002"/>
    <lineage>
        <taxon>Bacteria</taxon>
        <taxon>Pseudomonadati</taxon>
        <taxon>Campylobacterota</taxon>
        <taxon>Desulfurellia</taxon>
        <taxon>Desulfurellales</taxon>
        <taxon>Desulfurellaceae</taxon>
        <taxon>Desulfurella</taxon>
    </lineage>
</organism>
<evidence type="ECO:0000313" key="2">
    <source>
        <dbReference type="EMBL" id="HHS49207.1"/>
    </source>
</evidence>
<feature type="coiled-coil region" evidence="1">
    <location>
        <begin position="40"/>
        <end position="67"/>
    </location>
</feature>
<sequence length="104" mass="11761">MSLQKSQSKVLLKTFCQTYLQITHIQLIPKVDLLKSQVAYSNAKQELKQAYANLTNAIAQLNQLLNEPIDKTHTLDQVADVVNLKTPLDALYAQVDNRPDIQKL</sequence>
<gene>
    <name evidence="2" type="ORF">ENM99_05100</name>
</gene>
<reference evidence="2" key="1">
    <citation type="journal article" date="2020" name="mSystems">
        <title>Genome- and Community-Level Interaction Insights into Carbon Utilization and Element Cycling Functions of Hydrothermarchaeota in Hydrothermal Sediment.</title>
        <authorList>
            <person name="Zhou Z."/>
            <person name="Liu Y."/>
            <person name="Xu W."/>
            <person name="Pan J."/>
            <person name="Luo Z.H."/>
            <person name="Li M."/>
        </authorList>
    </citation>
    <scope>NUCLEOTIDE SEQUENCE [LARGE SCALE GENOMIC DNA]</scope>
    <source>
        <strain evidence="2">SpSt-1135</strain>
    </source>
</reference>
<evidence type="ECO:0000256" key="1">
    <source>
        <dbReference type="SAM" id="Coils"/>
    </source>
</evidence>
<dbReference type="Proteomes" id="UP000886400">
    <property type="component" value="Unassembled WGS sequence"/>
</dbReference>